<comment type="pathway">
    <text evidence="3">Carbohydrate biosynthesis; dTDP-L-rhamnose biosynthesis.</text>
</comment>
<proteinExistence type="inferred from homology"/>
<comment type="caution">
    <text evidence="4">The sequence shown here is derived from an EMBL/GenBank/DDBJ whole genome shotgun (WGS) entry which is preliminary data.</text>
</comment>
<keyword evidence="5" id="KW-1185">Reference proteome</keyword>
<reference evidence="4 5" key="1">
    <citation type="submission" date="2018-10" db="EMBL/GenBank/DDBJ databases">
        <title>Cohnella sp. M2MS4P-1, whole genome shotgun sequence.</title>
        <authorList>
            <person name="Tuo L."/>
        </authorList>
    </citation>
    <scope>NUCLEOTIDE SEQUENCE [LARGE SCALE GENOMIC DNA]</scope>
    <source>
        <strain evidence="4 5">M2MS4P-1</strain>
    </source>
</reference>
<comment type="function">
    <text evidence="3">Catalyzes the epimerization of the C3' and C5'positions of dTDP-6-deoxy-D-xylo-4-hexulose, forming dTDP-6-deoxy-L-lyxo-4-hexulose.</text>
</comment>
<dbReference type="GO" id="GO:0005829">
    <property type="term" value="C:cytosol"/>
    <property type="evidence" value="ECO:0007669"/>
    <property type="project" value="TreeGrafter"/>
</dbReference>
<dbReference type="InterPro" id="IPR014710">
    <property type="entry name" value="RmlC-like_jellyroll"/>
</dbReference>
<comment type="similarity">
    <text evidence="3">Belongs to the dTDP-4-dehydrorhamnose 3,5-epimerase family.</text>
</comment>
<dbReference type="AlphaFoldDB" id="A0A494XFG2"/>
<gene>
    <name evidence="4" type="primary">rfbC</name>
    <name evidence="4" type="ORF">D7Z26_23290</name>
</gene>
<dbReference type="Proteomes" id="UP000282076">
    <property type="component" value="Unassembled WGS sequence"/>
</dbReference>
<dbReference type="UniPathway" id="UPA00124"/>
<organism evidence="4 5">
    <name type="scientific">Cohnella endophytica</name>
    <dbReference type="NCBI Taxonomy" id="2419778"/>
    <lineage>
        <taxon>Bacteria</taxon>
        <taxon>Bacillati</taxon>
        <taxon>Bacillota</taxon>
        <taxon>Bacilli</taxon>
        <taxon>Bacillales</taxon>
        <taxon>Paenibacillaceae</taxon>
        <taxon>Cohnella</taxon>
    </lineage>
</organism>
<comment type="catalytic activity">
    <reaction evidence="3">
        <text>dTDP-4-dehydro-6-deoxy-alpha-D-glucose = dTDP-4-dehydro-beta-L-rhamnose</text>
        <dbReference type="Rhea" id="RHEA:16969"/>
        <dbReference type="ChEBI" id="CHEBI:57649"/>
        <dbReference type="ChEBI" id="CHEBI:62830"/>
        <dbReference type="EC" id="5.1.3.13"/>
    </reaction>
</comment>
<dbReference type="GO" id="GO:0000271">
    <property type="term" value="P:polysaccharide biosynthetic process"/>
    <property type="evidence" value="ECO:0007669"/>
    <property type="project" value="TreeGrafter"/>
</dbReference>
<dbReference type="EMBL" id="RBZM01000011">
    <property type="protein sequence ID" value="RKP47236.1"/>
    <property type="molecule type" value="Genomic_DNA"/>
</dbReference>
<evidence type="ECO:0000256" key="2">
    <source>
        <dbReference type="PIRSR" id="PIRSR600888-3"/>
    </source>
</evidence>
<dbReference type="PANTHER" id="PTHR21047:SF2">
    <property type="entry name" value="THYMIDINE DIPHOSPHO-4-KETO-RHAMNOSE 3,5-EPIMERASE"/>
    <property type="match status" value="1"/>
</dbReference>
<accession>A0A494XFG2</accession>
<sequence>MKFTETILRGIYIIEPELLEDERGFFARTFCTEELAEAGIEFQIKQCNVSFNHLKGTIRGMHYQAAPHGEGKIVRCTRGMIYDVVVDIRPESSTYLQWISVTLDEHMPRMLFIPEGFAHGFQTLEDNTEVFYHMNNSYQANFAAGIRWDDPKLGIEWPLSCTGISDRDRNFEEL</sequence>
<evidence type="ECO:0000313" key="5">
    <source>
        <dbReference type="Proteomes" id="UP000282076"/>
    </source>
</evidence>
<dbReference type="GO" id="GO:0008830">
    <property type="term" value="F:dTDP-4-dehydrorhamnose 3,5-epimerase activity"/>
    <property type="evidence" value="ECO:0007669"/>
    <property type="project" value="UniProtKB-UniRule"/>
</dbReference>
<dbReference type="GO" id="GO:0019305">
    <property type="term" value="P:dTDP-rhamnose biosynthetic process"/>
    <property type="evidence" value="ECO:0007669"/>
    <property type="project" value="UniProtKB-UniRule"/>
</dbReference>
<dbReference type="CDD" id="cd00438">
    <property type="entry name" value="cupin_RmlC"/>
    <property type="match status" value="1"/>
</dbReference>
<dbReference type="RefSeq" id="WP_120979433.1">
    <property type="nucleotide sequence ID" value="NZ_RBZM01000011.1"/>
</dbReference>
<dbReference type="Pfam" id="PF00908">
    <property type="entry name" value="dTDP_sugar_isom"/>
    <property type="match status" value="1"/>
</dbReference>
<keyword evidence="3 4" id="KW-0413">Isomerase</keyword>
<dbReference type="Gene3D" id="2.60.120.10">
    <property type="entry name" value="Jelly Rolls"/>
    <property type="match status" value="1"/>
</dbReference>
<protein>
    <recommendedName>
        <fullName evidence="3">dTDP-4-dehydrorhamnose 3,5-epimerase</fullName>
        <ecNumber evidence="3">5.1.3.13</ecNumber>
    </recommendedName>
    <alternativeName>
        <fullName evidence="3">Thymidine diphospho-4-keto-rhamnose 3,5-epimerase</fullName>
    </alternativeName>
</protein>
<comment type="subunit">
    <text evidence="3">Homodimer.</text>
</comment>
<dbReference type="OrthoDB" id="9800680at2"/>
<evidence type="ECO:0000256" key="1">
    <source>
        <dbReference type="PIRSR" id="PIRSR600888-1"/>
    </source>
</evidence>
<dbReference type="PANTHER" id="PTHR21047">
    <property type="entry name" value="DTDP-6-DEOXY-D-GLUCOSE-3,5 EPIMERASE"/>
    <property type="match status" value="1"/>
</dbReference>
<dbReference type="InterPro" id="IPR011051">
    <property type="entry name" value="RmlC_Cupin_sf"/>
</dbReference>
<dbReference type="NCBIfam" id="TIGR01221">
    <property type="entry name" value="rmlC"/>
    <property type="match status" value="1"/>
</dbReference>
<feature type="site" description="Participates in a stacking interaction with the thymidine ring of dTDP-4-oxo-6-deoxyglucose" evidence="2">
    <location>
        <position position="138"/>
    </location>
</feature>
<feature type="active site" description="Proton donor" evidence="1">
    <location>
        <position position="132"/>
    </location>
</feature>
<evidence type="ECO:0000313" key="4">
    <source>
        <dbReference type="EMBL" id="RKP47236.1"/>
    </source>
</evidence>
<feature type="active site" description="Proton acceptor" evidence="1">
    <location>
        <position position="62"/>
    </location>
</feature>
<name>A0A494XFG2_9BACL</name>
<dbReference type="EC" id="5.1.3.13" evidence="3"/>
<dbReference type="SUPFAM" id="SSF51182">
    <property type="entry name" value="RmlC-like cupins"/>
    <property type="match status" value="1"/>
</dbReference>
<evidence type="ECO:0000256" key="3">
    <source>
        <dbReference type="RuleBase" id="RU364069"/>
    </source>
</evidence>
<dbReference type="InterPro" id="IPR000888">
    <property type="entry name" value="RmlC-like"/>
</dbReference>